<name>A0A432MB71_9GAMM</name>
<evidence type="ECO:0000256" key="1">
    <source>
        <dbReference type="SAM" id="MobiDB-lite"/>
    </source>
</evidence>
<dbReference type="SUPFAM" id="SSF49452">
    <property type="entry name" value="Starch-binding domain-like"/>
    <property type="match status" value="1"/>
</dbReference>
<keyword evidence="2" id="KW-1133">Transmembrane helix</keyword>
<evidence type="ECO:0000256" key="2">
    <source>
        <dbReference type="SAM" id="Phobius"/>
    </source>
</evidence>
<keyword evidence="3" id="KW-0645">Protease</keyword>
<keyword evidence="3" id="KW-0121">Carboxypeptidase</keyword>
<dbReference type="Proteomes" id="UP000274358">
    <property type="component" value="Unassembled WGS sequence"/>
</dbReference>
<feature type="transmembrane region" description="Helical" evidence="2">
    <location>
        <begin position="84"/>
        <end position="106"/>
    </location>
</feature>
<keyword evidence="2" id="KW-0812">Transmembrane</keyword>
<dbReference type="Gene3D" id="2.60.40.1120">
    <property type="entry name" value="Carboxypeptidase-like, regulatory domain"/>
    <property type="match status" value="1"/>
</dbReference>
<keyword evidence="2" id="KW-0472">Membrane</keyword>
<protein>
    <submittedName>
        <fullName evidence="3">Carboxypeptidase regulatory-like domain-containing protein</fullName>
    </submittedName>
</protein>
<evidence type="ECO:0000313" key="4">
    <source>
        <dbReference type="Proteomes" id="UP000274358"/>
    </source>
</evidence>
<sequence>MDHPTDRFRRFGVNQGVTGGDATPNKEEKYLGSHPTAAMPLTSIESRRPRERLNGLSHPKPTSIPMKTSQKPTAFGRRHQNRHYAIRLMAAIAVSAFGAIAIHSAYAQSTSSSIFGRAPADSTITVHSDNGGARHGTANSKGRYTLTSLLPGTYVVSLERNGQTVAKVQGVPLFASRSSQVDFVCDNDQCTGTFGR</sequence>
<dbReference type="AlphaFoldDB" id="A0A432MB71"/>
<feature type="region of interest" description="Disordered" evidence="1">
    <location>
        <begin position="1"/>
        <end position="76"/>
    </location>
</feature>
<comment type="caution">
    <text evidence="3">The sequence shown here is derived from an EMBL/GenBank/DDBJ whole genome shotgun (WGS) entry which is preliminary data.</text>
</comment>
<proteinExistence type="predicted"/>
<dbReference type="GO" id="GO:0004180">
    <property type="term" value="F:carboxypeptidase activity"/>
    <property type="evidence" value="ECO:0007669"/>
    <property type="project" value="UniProtKB-KW"/>
</dbReference>
<dbReference type="InterPro" id="IPR013784">
    <property type="entry name" value="Carb-bd-like_fold"/>
</dbReference>
<dbReference type="GO" id="GO:0030246">
    <property type="term" value="F:carbohydrate binding"/>
    <property type="evidence" value="ECO:0007669"/>
    <property type="project" value="InterPro"/>
</dbReference>
<gene>
    <name evidence="3" type="ORF">EKH80_01810</name>
</gene>
<accession>A0A432MB71</accession>
<reference evidence="3 4" key="1">
    <citation type="submission" date="2018-12" db="EMBL/GenBank/DDBJ databases">
        <title>Dyella dinghuensis sp. nov. DHOA06 and Dyella choica sp. nov. 4M-K27, isolated from forest soil.</title>
        <authorList>
            <person name="Qiu L.-H."/>
            <person name="Gao Z.-H."/>
        </authorList>
    </citation>
    <scope>NUCLEOTIDE SEQUENCE [LARGE SCALE GENOMIC DNA]</scope>
    <source>
        <strain evidence="3 4">4M-K27</strain>
    </source>
</reference>
<evidence type="ECO:0000313" key="3">
    <source>
        <dbReference type="EMBL" id="RUL79953.1"/>
    </source>
</evidence>
<dbReference type="Pfam" id="PF13620">
    <property type="entry name" value="CarboxypepD_reg"/>
    <property type="match status" value="1"/>
</dbReference>
<keyword evidence="4" id="KW-1185">Reference proteome</keyword>
<dbReference type="EMBL" id="RYYV01000001">
    <property type="protein sequence ID" value="RUL79953.1"/>
    <property type="molecule type" value="Genomic_DNA"/>
</dbReference>
<organism evidence="3 4">
    <name type="scientific">Dyella choica</name>
    <dbReference type="NCBI Taxonomy" id="1927959"/>
    <lineage>
        <taxon>Bacteria</taxon>
        <taxon>Pseudomonadati</taxon>
        <taxon>Pseudomonadota</taxon>
        <taxon>Gammaproteobacteria</taxon>
        <taxon>Lysobacterales</taxon>
        <taxon>Rhodanobacteraceae</taxon>
        <taxon>Dyella</taxon>
    </lineage>
</organism>
<keyword evidence="3" id="KW-0378">Hydrolase</keyword>